<reference evidence="2" key="2">
    <citation type="submission" date="2014-05" db="EMBL/GenBank/DDBJ databases">
        <title>Draft genome sequence of Virgibacillus massiliensis Vm-5.</title>
        <authorList>
            <person name="Khelaifia S."/>
            <person name="Croce O."/>
            <person name="Lagier J.C."/>
            <person name="Raoult D."/>
        </authorList>
    </citation>
    <scope>NUCLEOTIDE SEQUENCE [LARGE SCALE GENOMIC DNA]</scope>
    <source>
        <strain evidence="2">Vm-5</strain>
    </source>
</reference>
<protein>
    <submittedName>
        <fullName evidence="1">Uncharacterized protein</fullName>
    </submittedName>
</protein>
<comment type="caution">
    <text evidence="1">The sequence shown here is derived from an EMBL/GenBank/DDBJ whole genome shotgun (WGS) entry which is preliminary data.</text>
</comment>
<gene>
    <name evidence="1" type="ORF">BN990_00336</name>
</gene>
<name>A0A024Q6H2_9BACI</name>
<dbReference type="Proteomes" id="UP000028875">
    <property type="component" value="Unassembled WGS sequence"/>
</dbReference>
<proteinExistence type="predicted"/>
<dbReference type="eggNOG" id="ENOG5032HR3">
    <property type="taxonomic scope" value="Bacteria"/>
</dbReference>
<reference evidence="1 2" key="1">
    <citation type="submission" date="2014-03" db="EMBL/GenBank/DDBJ databases">
        <authorList>
            <person name="Urmite Genomes U."/>
        </authorList>
    </citation>
    <scope>NUCLEOTIDE SEQUENCE [LARGE SCALE GENOMIC DNA]</scope>
    <source>
        <strain evidence="1 2">Vm-5</strain>
    </source>
</reference>
<organism evidence="1 2">
    <name type="scientific">Virgibacillus massiliensis</name>
    <dbReference type="NCBI Taxonomy" id="1462526"/>
    <lineage>
        <taxon>Bacteria</taxon>
        <taxon>Bacillati</taxon>
        <taxon>Bacillota</taxon>
        <taxon>Bacilli</taxon>
        <taxon>Bacillales</taxon>
        <taxon>Bacillaceae</taxon>
        <taxon>Virgibacillus</taxon>
    </lineage>
</organism>
<dbReference type="RefSeq" id="WP_038241871.1">
    <property type="nucleotide sequence ID" value="NZ_BNER01000001.1"/>
</dbReference>
<dbReference type="STRING" id="1462526.BN990_00336"/>
<evidence type="ECO:0000313" key="1">
    <source>
        <dbReference type="EMBL" id="CDQ38069.1"/>
    </source>
</evidence>
<accession>A0A024Q6H2</accession>
<keyword evidence="2" id="KW-1185">Reference proteome</keyword>
<sequence>MGLYINRDNHTTIYEHEEARKEPNQRFFVRNHTTEMVKEQQKVNAALQQSFNRLNRLVAQQDVKASTRFKEVSKRLNQLKELHTEHDQVEQKVMQQLHHLETTTANLENVLNDHQLSKQDFHKQMDMLKDSDEKLMEQLKMSEQANADVAKRVEAHLELQEGLVERVNNHDKKQKETNARLENQEALTEKMVRQLDNIRSILFERTNYLAEKIEDGYQLTSSYVTKLMTGDEQPRTLLMMHRNKGRDKE</sequence>
<dbReference type="AlphaFoldDB" id="A0A024Q6H2"/>
<dbReference type="EMBL" id="CCDP010000001">
    <property type="protein sequence ID" value="CDQ38069.1"/>
    <property type="molecule type" value="Genomic_DNA"/>
</dbReference>
<evidence type="ECO:0000313" key="2">
    <source>
        <dbReference type="Proteomes" id="UP000028875"/>
    </source>
</evidence>
<dbReference type="OrthoDB" id="2733945at2"/>